<dbReference type="AlphaFoldDB" id="A0A011QMI5"/>
<feature type="compositionally biased region" description="Polar residues" evidence="1">
    <location>
        <begin position="43"/>
        <end position="52"/>
    </location>
</feature>
<protein>
    <submittedName>
        <fullName evidence="2">Uncharacterized protein</fullName>
    </submittedName>
</protein>
<dbReference type="EMBL" id="JEMX01000042">
    <property type="protein sequence ID" value="EXI80069.1"/>
    <property type="molecule type" value="Genomic_DNA"/>
</dbReference>
<accession>A0A011QMI5</accession>
<sequence>MKTNLNHDQIAMSIERARNERSLAVGRWIASAMHTLLDWMEKGSQTQPQPAAQTGYHLNSEGRHPKAFDTSAFV</sequence>
<name>A0A011QMI5_9PROT</name>
<dbReference type="PATRIC" id="fig|1454003.3.peg.2088"/>
<evidence type="ECO:0000313" key="2">
    <source>
        <dbReference type="EMBL" id="EXI80069.1"/>
    </source>
</evidence>
<feature type="region of interest" description="Disordered" evidence="1">
    <location>
        <begin position="42"/>
        <end position="74"/>
    </location>
</feature>
<dbReference type="Proteomes" id="UP000021816">
    <property type="component" value="Unassembled WGS sequence"/>
</dbReference>
<dbReference type="STRING" id="1454003.AW10_02037"/>
<evidence type="ECO:0000256" key="1">
    <source>
        <dbReference type="SAM" id="MobiDB-lite"/>
    </source>
</evidence>
<proteinExistence type="predicted"/>
<organism evidence="2 3">
    <name type="scientific">Candidatus Accumulibacter appositus</name>
    <dbReference type="NCBI Taxonomy" id="1454003"/>
    <lineage>
        <taxon>Bacteria</taxon>
        <taxon>Pseudomonadati</taxon>
        <taxon>Pseudomonadota</taxon>
        <taxon>Betaproteobacteria</taxon>
        <taxon>Candidatus Accumulibacter</taxon>
    </lineage>
</organism>
<reference evidence="2 3" key="1">
    <citation type="submission" date="2014-02" db="EMBL/GenBank/DDBJ databases">
        <title>Expanding our view of genomic diversity in Candidatus Accumulibacter clades.</title>
        <authorList>
            <person name="Skennerton C.T."/>
            <person name="Barr J.J."/>
            <person name="Slater F.R."/>
            <person name="Bond P.L."/>
            <person name="Tyson G.W."/>
        </authorList>
    </citation>
    <scope>NUCLEOTIDE SEQUENCE [LARGE SCALE GENOMIC DNA]</scope>
    <source>
        <strain evidence="3">BA-92</strain>
    </source>
</reference>
<comment type="caution">
    <text evidence="2">The sequence shown here is derived from an EMBL/GenBank/DDBJ whole genome shotgun (WGS) entry which is preliminary data.</text>
</comment>
<evidence type="ECO:0000313" key="3">
    <source>
        <dbReference type="Proteomes" id="UP000021816"/>
    </source>
</evidence>
<gene>
    <name evidence="2" type="ORF">AW10_02037</name>
</gene>